<dbReference type="PANTHER" id="PTHR12993:SF11">
    <property type="entry name" value="N-ACETYLGLUCOSAMINYL-PHOSPHATIDYLINOSITOL DE-N-ACETYLASE"/>
    <property type="match status" value="1"/>
</dbReference>
<dbReference type="Gene3D" id="3.40.50.10320">
    <property type="entry name" value="LmbE-like"/>
    <property type="match status" value="1"/>
</dbReference>
<evidence type="ECO:0000313" key="4">
    <source>
        <dbReference type="Proteomes" id="UP000471640"/>
    </source>
</evidence>
<reference evidence="4" key="1">
    <citation type="journal article" date="2020" name="Microbiol. Resour. Announc.">
        <title>Draft Genome Sequences of Thiorhodococcus mannitoliphagus and Thiorhodococcus minor, Purple Sulfur Photosynthetic Bacteria in the Gammaproteobacterial Family Chromatiaceae.</title>
        <authorList>
            <person name="Aviles F.A."/>
            <person name="Meyer T.E."/>
            <person name="Kyndt J.A."/>
        </authorList>
    </citation>
    <scope>NUCLEOTIDE SEQUENCE [LARGE SCALE GENOMIC DNA]</scope>
    <source>
        <strain evidence="4">DSM 18266</strain>
    </source>
</reference>
<dbReference type="SUPFAM" id="SSF53448">
    <property type="entry name" value="Nucleotide-diphospho-sugar transferases"/>
    <property type="match status" value="1"/>
</dbReference>
<protein>
    <submittedName>
        <fullName evidence="3">Glycosyltransferase</fullName>
    </submittedName>
</protein>
<dbReference type="Pfam" id="PF00535">
    <property type="entry name" value="Glycos_transf_2"/>
    <property type="match status" value="1"/>
</dbReference>
<name>A0A6P1DMT6_9GAMM</name>
<dbReference type="InterPro" id="IPR029044">
    <property type="entry name" value="Nucleotide-diphossugar_trans"/>
</dbReference>
<accession>A0A6P1DMT6</accession>
<evidence type="ECO:0000313" key="3">
    <source>
        <dbReference type="EMBL" id="NEX19239.1"/>
    </source>
</evidence>
<feature type="coiled-coil region" evidence="1">
    <location>
        <begin position="488"/>
        <end position="536"/>
    </location>
</feature>
<organism evidence="3 4">
    <name type="scientific">Thiorhodococcus mannitoliphagus</name>
    <dbReference type="NCBI Taxonomy" id="329406"/>
    <lineage>
        <taxon>Bacteria</taxon>
        <taxon>Pseudomonadati</taxon>
        <taxon>Pseudomonadota</taxon>
        <taxon>Gammaproteobacteria</taxon>
        <taxon>Chromatiales</taxon>
        <taxon>Chromatiaceae</taxon>
        <taxon>Thiorhodococcus</taxon>
    </lineage>
</organism>
<feature type="domain" description="Glycosyltransferase 2-like" evidence="2">
    <location>
        <begin position="298"/>
        <end position="355"/>
    </location>
</feature>
<dbReference type="EMBL" id="JAAIJR010000006">
    <property type="protein sequence ID" value="NEX19239.1"/>
    <property type="molecule type" value="Genomic_DNA"/>
</dbReference>
<evidence type="ECO:0000259" key="2">
    <source>
        <dbReference type="Pfam" id="PF00535"/>
    </source>
</evidence>
<dbReference type="RefSeq" id="WP_164652137.1">
    <property type="nucleotide sequence ID" value="NZ_JAAIJR010000006.1"/>
</dbReference>
<sequence>MPGVSALILAPHPDDEVLGCGGAIMRHVAANDPIQVAIVTDGAFGSAQDRAHQTRTRQHESRCAAKVLGYDNLEFWELPDRGLAYGEPLIRRILAAIEAQRAELVYAPSWWEMHPDHFVLALATAEAIRRCSRPLRLMMYEIGVPLHPNRLLDITDLVERKEAAIACFASQLAQQRYDEHILALNAYRTYTLPSKVRAAEAYRILDQDELRRDPIRAIRPGIYYTQNGSREAATPPLVSIIVADSKDGHPTDTLDSIAIQTYSNIEILMPPGEPPIWDKRFPVRQLGTQDQPTPAQWLNQALDAANGDFIAILTDDSVLEPDHISVMVEALAASGCTGCGYSSVHEASGAPTDNLPQPSPGQLIERFELWGGAQVSLSRFLIARKLIEGQCRFDESLDHGYEWDFLVQLSRRTACLPVAHSSVRVRRQAQATAQSNSLDAPFVDPSLDAAFAKWQATWSPSEMRALVAWQGSRRIAAEQSAQRQAVVLEEQTAALRNAQSDAEALRQRLAEAHARLQQCTRELESAHQEVHALRQSTSWRLTAPLRLLMTRLKGAKP</sequence>
<keyword evidence="4" id="KW-1185">Reference proteome</keyword>
<dbReference type="Proteomes" id="UP000471640">
    <property type="component" value="Unassembled WGS sequence"/>
</dbReference>
<dbReference type="InterPro" id="IPR003737">
    <property type="entry name" value="GlcNAc_PI_deacetylase-related"/>
</dbReference>
<dbReference type="PANTHER" id="PTHR12993">
    <property type="entry name" value="N-ACETYLGLUCOSAMINYL-PHOSPHATIDYLINOSITOL DE-N-ACETYLASE-RELATED"/>
    <property type="match status" value="1"/>
</dbReference>
<reference evidence="3 4" key="2">
    <citation type="submission" date="2020-02" db="EMBL/GenBank/DDBJ databases">
        <title>Genome sequences of Thiorhodococcus mannitoliphagus and Thiorhodococcus minor, purple sulfur photosynthetic bacteria in the gammaproteobacterial family, Chromatiaceae.</title>
        <authorList>
            <person name="Aviles F.A."/>
            <person name="Meyer T.E."/>
            <person name="Kyndt J.A."/>
        </authorList>
    </citation>
    <scope>NUCLEOTIDE SEQUENCE [LARGE SCALE GENOMIC DNA]</scope>
    <source>
        <strain evidence="3 4">DSM 18266</strain>
    </source>
</reference>
<comment type="caution">
    <text evidence="3">The sequence shown here is derived from an EMBL/GenBank/DDBJ whole genome shotgun (WGS) entry which is preliminary data.</text>
</comment>
<dbReference type="Pfam" id="PF02585">
    <property type="entry name" value="PIG-L"/>
    <property type="match status" value="1"/>
</dbReference>
<gene>
    <name evidence="3" type="ORF">G3480_02745</name>
</gene>
<dbReference type="GO" id="GO:0016740">
    <property type="term" value="F:transferase activity"/>
    <property type="evidence" value="ECO:0007669"/>
    <property type="project" value="UniProtKB-KW"/>
</dbReference>
<keyword evidence="3" id="KW-0808">Transferase</keyword>
<dbReference type="InterPro" id="IPR001173">
    <property type="entry name" value="Glyco_trans_2-like"/>
</dbReference>
<dbReference type="SUPFAM" id="SSF102588">
    <property type="entry name" value="LmbE-like"/>
    <property type="match status" value="1"/>
</dbReference>
<dbReference type="GO" id="GO:0016811">
    <property type="term" value="F:hydrolase activity, acting on carbon-nitrogen (but not peptide) bonds, in linear amides"/>
    <property type="evidence" value="ECO:0007669"/>
    <property type="project" value="TreeGrafter"/>
</dbReference>
<evidence type="ECO:0000256" key="1">
    <source>
        <dbReference type="SAM" id="Coils"/>
    </source>
</evidence>
<keyword evidence="1" id="KW-0175">Coiled coil</keyword>
<dbReference type="CDD" id="cd00761">
    <property type="entry name" value="Glyco_tranf_GTA_type"/>
    <property type="match status" value="1"/>
</dbReference>
<dbReference type="AlphaFoldDB" id="A0A6P1DMT6"/>
<dbReference type="InterPro" id="IPR024078">
    <property type="entry name" value="LmbE-like_dom_sf"/>
</dbReference>
<proteinExistence type="predicted"/>
<dbReference type="Gene3D" id="3.90.550.10">
    <property type="entry name" value="Spore Coat Polysaccharide Biosynthesis Protein SpsA, Chain A"/>
    <property type="match status" value="1"/>
</dbReference>